<sequence>MHITRSSHSPASSSTLELHAYFIHYPFCGYDGWKDGIGGRGYARNSLILHLNDKHLVNGDEKNALGLDYPPFMMSTMPVSLLCGSCRCGYTQIACCFTLGVDHVDMQVRPCDVFTWVRLLLLLVGVLHLYIPKNSQEEKYGNRKKFQTAFITQWFDPEGCIRLIHKVLLEHQQPNIRGRKKVNQEASNLKRYLD</sequence>
<evidence type="ECO:0000313" key="1">
    <source>
        <dbReference type="EMBL" id="RZC69576.1"/>
    </source>
</evidence>
<dbReference type="EMBL" id="CM010721">
    <property type="protein sequence ID" value="RZC69576.1"/>
    <property type="molecule type" value="Genomic_DNA"/>
</dbReference>
<accession>A0A4Y7K9U8</accession>
<protein>
    <submittedName>
        <fullName evidence="1">Uncharacterized protein</fullName>
    </submittedName>
</protein>
<evidence type="ECO:0000313" key="2">
    <source>
        <dbReference type="Proteomes" id="UP000316621"/>
    </source>
</evidence>
<reference evidence="1 2" key="1">
    <citation type="journal article" date="2018" name="Science">
        <title>The opium poppy genome and morphinan production.</title>
        <authorList>
            <person name="Guo L."/>
            <person name="Winzer T."/>
            <person name="Yang X."/>
            <person name="Li Y."/>
            <person name="Ning Z."/>
            <person name="He Z."/>
            <person name="Teodor R."/>
            <person name="Lu Y."/>
            <person name="Bowser T.A."/>
            <person name="Graham I.A."/>
            <person name="Ye K."/>
        </authorList>
    </citation>
    <scope>NUCLEOTIDE SEQUENCE [LARGE SCALE GENOMIC DNA]</scope>
    <source>
        <strain evidence="2">cv. HN1</strain>
        <tissue evidence="1">Leaves</tissue>
    </source>
</reference>
<gene>
    <name evidence="1" type="ORF">C5167_032683</name>
</gene>
<dbReference type="Gramene" id="RZC69576">
    <property type="protein sequence ID" value="RZC69576"/>
    <property type="gene ID" value="C5167_032683"/>
</dbReference>
<dbReference type="Proteomes" id="UP000316621">
    <property type="component" value="Chromosome 7"/>
</dbReference>
<dbReference type="AlphaFoldDB" id="A0A4Y7K9U8"/>
<organism evidence="1 2">
    <name type="scientific">Papaver somniferum</name>
    <name type="common">Opium poppy</name>
    <dbReference type="NCBI Taxonomy" id="3469"/>
    <lineage>
        <taxon>Eukaryota</taxon>
        <taxon>Viridiplantae</taxon>
        <taxon>Streptophyta</taxon>
        <taxon>Embryophyta</taxon>
        <taxon>Tracheophyta</taxon>
        <taxon>Spermatophyta</taxon>
        <taxon>Magnoliopsida</taxon>
        <taxon>Ranunculales</taxon>
        <taxon>Papaveraceae</taxon>
        <taxon>Papaveroideae</taxon>
        <taxon>Papaver</taxon>
    </lineage>
</organism>
<keyword evidence="2" id="KW-1185">Reference proteome</keyword>
<name>A0A4Y7K9U8_PAPSO</name>
<proteinExistence type="predicted"/>